<dbReference type="InterPro" id="IPR002641">
    <property type="entry name" value="PNPLA_dom"/>
</dbReference>
<organism evidence="8 9">
    <name type="scientific">Chaetoceros tenuissimus</name>
    <dbReference type="NCBI Taxonomy" id="426638"/>
    <lineage>
        <taxon>Eukaryota</taxon>
        <taxon>Sar</taxon>
        <taxon>Stramenopiles</taxon>
        <taxon>Ochrophyta</taxon>
        <taxon>Bacillariophyta</taxon>
        <taxon>Coscinodiscophyceae</taxon>
        <taxon>Chaetocerotophycidae</taxon>
        <taxon>Chaetocerotales</taxon>
        <taxon>Chaetocerotaceae</taxon>
        <taxon>Chaetoceros</taxon>
    </lineage>
</organism>
<dbReference type="Pfam" id="PF01734">
    <property type="entry name" value="Patatin"/>
    <property type="match status" value="1"/>
</dbReference>
<evidence type="ECO:0000256" key="2">
    <source>
        <dbReference type="ARBA" id="ARBA00022963"/>
    </source>
</evidence>
<feature type="short sequence motif" description="DGA/G" evidence="4">
    <location>
        <begin position="688"/>
        <end position="690"/>
    </location>
</feature>
<feature type="active site" description="Proton acceptor" evidence="4">
    <location>
        <position position="688"/>
    </location>
</feature>
<dbReference type="SUPFAM" id="SSF52151">
    <property type="entry name" value="FabD/lysophospholipase-like"/>
    <property type="match status" value="1"/>
</dbReference>
<proteinExistence type="predicted"/>
<dbReference type="PANTHER" id="PTHR24185:SF1">
    <property type="entry name" value="CALCIUM-INDEPENDENT PHOSPHOLIPASE A2-GAMMA"/>
    <property type="match status" value="1"/>
</dbReference>
<feature type="short sequence motif" description="GXGXXG" evidence="4">
    <location>
        <begin position="474"/>
        <end position="479"/>
    </location>
</feature>
<evidence type="ECO:0000313" key="8">
    <source>
        <dbReference type="EMBL" id="GFH46054.1"/>
    </source>
</evidence>
<dbReference type="InterPro" id="IPR016035">
    <property type="entry name" value="Acyl_Trfase/lysoPLipase"/>
</dbReference>
<keyword evidence="2 4" id="KW-0442">Lipid degradation</keyword>
<evidence type="ECO:0000313" key="9">
    <source>
        <dbReference type="Proteomes" id="UP001054902"/>
    </source>
</evidence>
<evidence type="ECO:0000256" key="5">
    <source>
        <dbReference type="SAM" id="MobiDB-lite"/>
    </source>
</evidence>
<keyword evidence="6" id="KW-0732">Signal</keyword>
<accession>A0AAD3H159</accession>
<protein>
    <recommendedName>
        <fullName evidence="7">PNPLA domain-containing protein</fullName>
    </recommendedName>
</protein>
<keyword evidence="1 4" id="KW-0378">Hydrolase</keyword>
<evidence type="ECO:0000256" key="6">
    <source>
        <dbReference type="SAM" id="SignalP"/>
    </source>
</evidence>
<gene>
    <name evidence="8" type="ORF">CTEN210_02528</name>
</gene>
<feature type="compositionally biased region" description="Basic and acidic residues" evidence="5">
    <location>
        <begin position="185"/>
        <end position="207"/>
    </location>
</feature>
<evidence type="ECO:0000259" key="7">
    <source>
        <dbReference type="PROSITE" id="PS51635"/>
    </source>
</evidence>
<feature type="short sequence motif" description="GXSXG" evidence="4">
    <location>
        <begin position="507"/>
        <end position="511"/>
    </location>
</feature>
<dbReference type="GO" id="GO:0016020">
    <property type="term" value="C:membrane"/>
    <property type="evidence" value="ECO:0007669"/>
    <property type="project" value="TreeGrafter"/>
</dbReference>
<dbReference type="Proteomes" id="UP001054902">
    <property type="component" value="Unassembled WGS sequence"/>
</dbReference>
<dbReference type="AlphaFoldDB" id="A0AAD3H159"/>
<dbReference type="EMBL" id="BLLK01000022">
    <property type="protein sequence ID" value="GFH46054.1"/>
    <property type="molecule type" value="Genomic_DNA"/>
</dbReference>
<feature type="region of interest" description="Disordered" evidence="5">
    <location>
        <begin position="185"/>
        <end position="209"/>
    </location>
</feature>
<dbReference type="Gene3D" id="3.40.1090.10">
    <property type="entry name" value="Cytosolic phospholipase A2 catalytic domain"/>
    <property type="match status" value="1"/>
</dbReference>
<dbReference type="GO" id="GO:0006631">
    <property type="term" value="P:fatty acid metabolic process"/>
    <property type="evidence" value="ECO:0007669"/>
    <property type="project" value="TreeGrafter"/>
</dbReference>
<keyword evidence="9" id="KW-1185">Reference proteome</keyword>
<evidence type="ECO:0000256" key="3">
    <source>
        <dbReference type="ARBA" id="ARBA00023098"/>
    </source>
</evidence>
<sequence>MNLYKALWLMSVLASTDVYFAVQSYTPSWSRNQAFVKRDFLTDGLNQDRREATRLFMKPKIRETQQISTELRYRHLFQEDVEIDQSDWVSQWIANWQKKDKQVRTKSGVRMIHDKMVEYDEDMDGSVITHLSENDVNKGIEILPHNEPMYSQFGSNNHDYSKNGRQKTRKRAILEKIFRGRSRRPRMEEETRELLHSVHPKQKDTHSARVSTDLGLLAVETALAVETTEQWLEFSDNTGGLQPIVQCIHDIAEEIRGNSRQDSSCDILSSDNMNKFHAACSACKSLRDLCSKDKNWSAAITEELLVLNKDCTFISDLVLFLSHASEAERFSNRQSLRKVGVHPKTRKQRRDSRLRCCLYIQQLLLAMVVASDDAVEIFQKTPDLLETVRSFSSFTKQKRIRNRRIKYIYEKMKRLFANSQETDDTAFLAAASMKNGIEGEIQRTSNKLLAALGYNVFVPKSPNQKGLRILALDGGGTRGVLSISMMQAMIDSLGGAEVCDKFDIICGTSTGAIIAFLVGLRRESNKLAKKRYDELIDKIFVKSSLSAPMLLFTTASYSEVPFKEVMMEILGENSMLDSRADPRVPLVFAVSAKMSSTTSKCCLFRNYNYSKNEKKDNFIICPDEAKKKLGFPFKSNNDQSTVKSETRNIKASRHEGSFRVLQRAALRATTAAPTFFKPVMMGSEMYSDGGLIASNPTAIALHEARTLFPDVPIEMIVSIGTGEFESKRVSPAWGWDGIINQIVNSATDTAKTHWILEDILSQGRTTNPHSAISNTKYYRFDPVIGTSKEFPIDCTDPKKLEKLSRIGALYMQEEEQQQKLDEMRKILS</sequence>
<feature type="domain" description="PNPLA" evidence="7">
    <location>
        <begin position="470"/>
        <end position="701"/>
    </location>
</feature>
<feature type="chain" id="PRO_5042233966" description="PNPLA domain-containing protein" evidence="6">
    <location>
        <begin position="22"/>
        <end position="828"/>
    </location>
</feature>
<comment type="caution">
    <text evidence="8">The sequence shown here is derived from an EMBL/GenBank/DDBJ whole genome shotgun (WGS) entry which is preliminary data.</text>
</comment>
<dbReference type="PROSITE" id="PS51635">
    <property type="entry name" value="PNPLA"/>
    <property type="match status" value="1"/>
</dbReference>
<evidence type="ECO:0000256" key="4">
    <source>
        <dbReference type="PROSITE-ProRule" id="PRU01161"/>
    </source>
</evidence>
<dbReference type="GO" id="GO:0016042">
    <property type="term" value="P:lipid catabolic process"/>
    <property type="evidence" value="ECO:0007669"/>
    <property type="project" value="UniProtKB-UniRule"/>
</dbReference>
<reference evidence="8 9" key="1">
    <citation type="journal article" date="2021" name="Sci. Rep.">
        <title>The genome of the diatom Chaetoceros tenuissimus carries an ancient integrated fragment of an extant virus.</title>
        <authorList>
            <person name="Hongo Y."/>
            <person name="Kimura K."/>
            <person name="Takaki Y."/>
            <person name="Yoshida Y."/>
            <person name="Baba S."/>
            <person name="Kobayashi G."/>
            <person name="Nagasaki K."/>
            <person name="Hano T."/>
            <person name="Tomaru Y."/>
        </authorList>
    </citation>
    <scope>NUCLEOTIDE SEQUENCE [LARGE SCALE GENOMIC DNA]</scope>
    <source>
        <strain evidence="8 9">NIES-3715</strain>
    </source>
</reference>
<dbReference type="PANTHER" id="PTHR24185">
    <property type="entry name" value="CALCIUM-INDEPENDENT PHOSPHOLIPASE A2-GAMMA"/>
    <property type="match status" value="1"/>
</dbReference>
<keyword evidence="3 4" id="KW-0443">Lipid metabolism</keyword>
<name>A0AAD3H159_9STRA</name>
<feature type="signal peptide" evidence="6">
    <location>
        <begin position="1"/>
        <end position="21"/>
    </location>
</feature>
<feature type="active site" description="Nucleophile" evidence="4">
    <location>
        <position position="509"/>
    </location>
</feature>
<evidence type="ECO:0000256" key="1">
    <source>
        <dbReference type="ARBA" id="ARBA00022801"/>
    </source>
</evidence>
<dbReference type="GO" id="GO:0004620">
    <property type="term" value="F:phospholipase activity"/>
    <property type="evidence" value="ECO:0007669"/>
    <property type="project" value="TreeGrafter"/>
</dbReference>